<sequence>MRIPPLYRKPSWQRFLAGAIVGGCLSWLIFLFMFGTIHERQAKTLEKQEQTIQDLQQEKQIWQEAYQKLNRKNSKLLTIENIEVKIKNFERYDIKDSQSIFEAEEEIKKDLSPLIAKNLNSAYQNKDLVIKMLENKTIKINNRRYTFVVRNILFYTTITINLELKLDD</sequence>
<proteinExistence type="predicted"/>
<keyword evidence="1" id="KW-0175">Coiled coil</keyword>
<dbReference type="OrthoDB" id="2691164at2"/>
<reference evidence="5 7" key="2">
    <citation type="submission" date="2020-02" db="EMBL/GenBank/DDBJ databases">
        <authorList>
            <person name="Feng H."/>
        </authorList>
    </citation>
    <scope>NUCLEOTIDE SEQUENCE [LARGE SCALE GENOMIC DNA]</scope>
    <source>
        <strain evidence="5 7">Gsoil 114</strain>
    </source>
</reference>
<keyword evidence="2" id="KW-0472">Membrane</keyword>
<dbReference type="STRING" id="363870.NG54_14115"/>
<evidence type="ECO:0000256" key="2">
    <source>
        <dbReference type="SAM" id="Phobius"/>
    </source>
</evidence>
<evidence type="ECO:0000313" key="6">
    <source>
        <dbReference type="Proteomes" id="UP000030588"/>
    </source>
</evidence>
<reference evidence="5 7" key="3">
    <citation type="submission" date="2020-03" db="EMBL/GenBank/DDBJ databases">
        <title>Bacillus aquiflavi sp. nov., isolated from yellow water of strong flavor Chinese baijiu in Yibin region of China.</title>
        <authorList>
            <person name="Xie J."/>
        </authorList>
    </citation>
    <scope>NUCLEOTIDE SEQUENCE [LARGE SCALE GENOMIC DNA]</scope>
    <source>
        <strain evidence="5 7">Gsoil 114</strain>
    </source>
</reference>
<feature type="domain" description="Sporulation membrane protein YtrI C-terminal" evidence="3">
    <location>
        <begin position="81"/>
        <end position="165"/>
    </location>
</feature>
<reference evidence="4 6" key="1">
    <citation type="submission" date="2014-10" db="EMBL/GenBank/DDBJ databases">
        <title>Draft genome of phytase producing Bacillus ginsengihumi strain M2.11.</title>
        <authorList>
            <person name="Toymentseva A."/>
            <person name="Boulygina E.A."/>
            <person name="Kazakov S.V."/>
            <person name="Kayumov I."/>
            <person name="Suleimanova A.D."/>
            <person name="Mardanova A.M."/>
            <person name="Maria S.N."/>
            <person name="Sergey M.Y."/>
            <person name="Sharipova M.R."/>
        </authorList>
    </citation>
    <scope>NUCLEOTIDE SEQUENCE [LARGE SCALE GENOMIC DNA]</scope>
    <source>
        <strain evidence="4 6">M2.11</strain>
    </source>
</reference>
<dbReference type="InterPro" id="IPR058620">
    <property type="entry name" value="YtrI_C"/>
</dbReference>
<evidence type="ECO:0000259" key="3">
    <source>
        <dbReference type="Pfam" id="PF26347"/>
    </source>
</evidence>
<feature type="transmembrane region" description="Helical" evidence="2">
    <location>
        <begin position="15"/>
        <end position="37"/>
    </location>
</feature>
<evidence type="ECO:0000256" key="1">
    <source>
        <dbReference type="SAM" id="Coils"/>
    </source>
</evidence>
<dbReference type="InterPro" id="IPR048198">
    <property type="entry name" value="YtrI"/>
</dbReference>
<dbReference type="Proteomes" id="UP000030588">
    <property type="component" value="Unassembled WGS sequence"/>
</dbReference>
<dbReference type="NCBIfam" id="NF041479">
    <property type="entry name" value="spor_membprot_YtrI"/>
    <property type="match status" value="1"/>
</dbReference>
<organism evidence="4 6">
    <name type="scientific">Heyndrickxia ginsengihumi</name>
    <dbReference type="NCBI Taxonomy" id="363870"/>
    <lineage>
        <taxon>Bacteria</taxon>
        <taxon>Bacillati</taxon>
        <taxon>Bacillota</taxon>
        <taxon>Bacilli</taxon>
        <taxon>Bacillales</taxon>
        <taxon>Bacillaceae</taxon>
        <taxon>Heyndrickxia</taxon>
    </lineage>
</organism>
<keyword evidence="2" id="KW-0812">Transmembrane</keyword>
<dbReference type="EMBL" id="JAAIWK010000026">
    <property type="protein sequence ID" value="NEY21100.1"/>
    <property type="molecule type" value="Genomic_DNA"/>
</dbReference>
<dbReference type="Proteomes" id="UP000476934">
    <property type="component" value="Unassembled WGS sequence"/>
</dbReference>
<name>A0A0A6VAW9_9BACI</name>
<feature type="coiled-coil region" evidence="1">
    <location>
        <begin position="38"/>
        <end position="72"/>
    </location>
</feature>
<keyword evidence="2" id="KW-1133">Transmembrane helix</keyword>
<dbReference type="AlphaFoldDB" id="A0A0A6VAW9"/>
<dbReference type="Pfam" id="PF26347">
    <property type="entry name" value="YtrI_sporulation"/>
    <property type="match status" value="1"/>
</dbReference>
<evidence type="ECO:0000313" key="5">
    <source>
        <dbReference type="EMBL" id="NEY21100.1"/>
    </source>
</evidence>
<gene>
    <name evidence="5" type="ORF">G4D61_14215</name>
    <name evidence="4" type="ORF">NG54_14115</name>
</gene>
<comment type="caution">
    <text evidence="4">The sequence shown here is derived from an EMBL/GenBank/DDBJ whole genome shotgun (WGS) entry which is preliminary data.</text>
</comment>
<protein>
    <submittedName>
        <fullName evidence="4">Sporulation protein</fullName>
    </submittedName>
</protein>
<dbReference type="EMBL" id="JRUN01000048">
    <property type="protein sequence ID" value="KHD84648.1"/>
    <property type="molecule type" value="Genomic_DNA"/>
</dbReference>
<dbReference type="RefSeq" id="WP_025730600.1">
    <property type="nucleotide sequence ID" value="NZ_JAAIWK010000026.1"/>
</dbReference>
<evidence type="ECO:0000313" key="4">
    <source>
        <dbReference type="EMBL" id="KHD84648.1"/>
    </source>
</evidence>
<evidence type="ECO:0000313" key="7">
    <source>
        <dbReference type="Proteomes" id="UP000476934"/>
    </source>
</evidence>
<accession>A0A0A6VAW9</accession>
<keyword evidence="7" id="KW-1185">Reference proteome</keyword>